<protein>
    <submittedName>
        <fullName evidence="3">Uncharacterized protein</fullName>
    </submittedName>
</protein>
<gene>
    <name evidence="1" type="ORF">PRMUPPPA20_13200</name>
    <name evidence="3" type="ORF">SAMN04488494_0368</name>
    <name evidence="2" type="ORF">SAMN05216462_1130</name>
</gene>
<evidence type="ECO:0000313" key="3">
    <source>
        <dbReference type="EMBL" id="SHL64429.1"/>
    </source>
</evidence>
<dbReference type="Proteomes" id="UP000887097">
    <property type="component" value="Unassembled WGS sequence"/>
</dbReference>
<dbReference type="Proteomes" id="UP000184280">
    <property type="component" value="Unassembled WGS sequence"/>
</dbReference>
<sequence length="146" mass="16915">MKATELAQQQIERAIRKIADKFPPTQEANVMTDIHFRVTQDTGELMAFDDNDEEINRCIIEDWIGDTSDNFFEEIPAVFRKCLDKMKDTIENMSILKPFSFVLENEDKESVAELYLVDDETVIFDPELMKGLDEDLDAFLKQLLAD</sequence>
<evidence type="ECO:0000313" key="2">
    <source>
        <dbReference type="EMBL" id="SEA32927.1"/>
    </source>
</evidence>
<dbReference type="OMA" id="MTDIHLR"/>
<name>A0A1M7CC10_XYLRU</name>
<evidence type="ECO:0000313" key="5">
    <source>
        <dbReference type="Proteomes" id="UP000184280"/>
    </source>
</evidence>
<dbReference type="EMBL" id="FRCJ01000001">
    <property type="protein sequence ID" value="SHL64429.1"/>
    <property type="molecule type" value="Genomic_DNA"/>
</dbReference>
<dbReference type="EMBL" id="FNRF01000002">
    <property type="protein sequence ID" value="SEA32927.1"/>
    <property type="molecule type" value="Genomic_DNA"/>
</dbReference>
<accession>A0A1M7CC10</accession>
<organism evidence="3 5">
    <name type="scientific">Xylanibacter ruminicola</name>
    <name type="common">Prevotella ruminicola</name>
    <dbReference type="NCBI Taxonomy" id="839"/>
    <lineage>
        <taxon>Bacteria</taxon>
        <taxon>Pseudomonadati</taxon>
        <taxon>Bacteroidota</taxon>
        <taxon>Bacteroidia</taxon>
        <taxon>Bacteroidales</taxon>
        <taxon>Prevotellaceae</taxon>
        <taxon>Xylanibacter</taxon>
    </lineage>
</organism>
<dbReference type="EMBL" id="BPTT01000001">
    <property type="protein sequence ID" value="GJG33211.1"/>
    <property type="molecule type" value="Genomic_DNA"/>
</dbReference>
<dbReference type="RefSeq" id="WP_013064705.1">
    <property type="nucleotide sequence ID" value="NZ_BPTT01000001.1"/>
</dbReference>
<reference evidence="3 5" key="2">
    <citation type="submission" date="2016-11" db="EMBL/GenBank/DDBJ databases">
        <authorList>
            <person name="Jaros S."/>
            <person name="Januszkiewicz K."/>
            <person name="Wedrychowicz H."/>
        </authorList>
    </citation>
    <scope>NUCLEOTIDE SEQUENCE [LARGE SCALE GENOMIC DNA]</scope>
    <source>
        <strain evidence="3 5">BPI-34</strain>
    </source>
</reference>
<evidence type="ECO:0000313" key="4">
    <source>
        <dbReference type="Proteomes" id="UP000182257"/>
    </source>
</evidence>
<dbReference type="GeneID" id="31500351"/>
<dbReference type="Proteomes" id="UP000182257">
    <property type="component" value="Unassembled WGS sequence"/>
</dbReference>
<dbReference type="AlphaFoldDB" id="A0A1M7CC10"/>
<reference evidence="1" key="3">
    <citation type="submission" date="2021-08" db="EMBL/GenBank/DDBJ databases">
        <title>Prevotella lacticifex sp. nov., isolated from rumen of cow.</title>
        <authorList>
            <person name="Shinkai T."/>
            <person name="Ikeyama N."/>
            <person name="Kumagai M."/>
            <person name="Ohmori H."/>
            <person name="Sakamoto M."/>
            <person name="Ohkuma M."/>
            <person name="Mitsumori M."/>
        </authorList>
    </citation>
    <scope>NUCLEOTIDE SEQUENCE</scope>
    <source>
        <strain evidence="1">JCM 8259</strain>
    </source>
</reference>
<dbReference type="OrthoDB" id="1079023at2"/>
<evidence type="ECO:0000313" key="1">
    <source>
        <dbReference type="EMBL" id="GJG33211.1"/>
    </source>
</evidence>
<proteinExistence type="predicted"/>
<reference evidence="2 4" key="1">
    <citation type="submission" date="2016-10" db="EMBL/GenBank/DDBJ databases">
        <authorList>
            <person name="de Groot N.N."/>
        </authorList>
    </citation>
    <scope>NUCLEOTIDE SEQUENCE [LARGE SCALE GENOMIC DNA]</scope>
    <source>
        <strain evidence="2 4">D31d</strain>
    </source>
</reference>